<sequence>MPTTIKLQQPAREYFRFQDNQVLTAGQLNRLIDYFETQHRLTRTCLVGVGIACGLKLQINEAADAIVVSSGCGVTTDGDLIHLPQNKTLKEFAVFEDNKAKYPAFWDKDSDTQRFELWELVDGTQDEDREVHPLTDFTGETNVDLEDMVVLAYLDNYARSLDICSPQDCNNQGEEQVADLRFLLIRSTDARTIIEESDAIYRKYGNLLKSYFNLPRLRAPRVAIDGKAAASYRTLVNAYAKAIGENRERLLNGLNDLASGFGAVLDPDGAVEAIAWEKHFDDFFPTTISGRQLPIAFQYRYGHYEDLVQAYTEIRDELYEVLVECLPAVDAFPHHLMLGLLSAVEPSADISFRHHFYPSPVNTNNDRRLLQVQSLYLRLNYLMTDYTDPQKLFDDLRVTPSLKASTQLSEKAIPYYYDVSADLLENWNIKNTQRGQEEETLSYHADKYSEEASVRSPLDFEHEGNDFYRVEGHLGRSYGDALDELIKLRSEKGLTFDIVALRLGAESTEFNLEDYRYFFQDLEALLDAWKAEQTCLSENAAGFFSAFSMEEPGTHLNYTGGLTINPILTTGMRRASTPTMFSGRTNLGIATGGVFNVGTVSAGSVETFGITSNIATNLLTATNLNLAKLTPTATATTASALSGAVKGDTIFTPVGGVAIQNRTVKDSIVADDKAIGKQVKGVFDQKISISGPEWRESILDNVYKGFEEKGIDIATLSPTDLVIGVEVPVNIISRLQYMADQQPEDLSDLTPESIAAYKKAIADLVSSVQRAKREVLARINEDGYEEKGYERDYLLLLNQLELNACAAKKIEVLMDEFLRRREQILELTNLSNYATKHPGLEHKGGVPTGGTFVMVYKDEEAQTGLVPPITVIPGLTPVQPIAPIAPKLDLLKGVSNAISPKNFAVTDLKANLLQERSQKLALRKGLSIKRASEKVQRKELTKRPDEFAKYLIDNHKLINVENTIKDYQLVTGVSNNLVGLIQGAVFEGITLGNTDGFEPNVSRYTVIADFCLPYRCCSDLPPMVFVLPRQRVDLRLPVAFICIKEDLSDAPGRLPFEVTPTDGVVEPDVDNAELVVRDGERYFFEPSAVTEDLLNSTIRFTVNDQETDTSLRIYRRPEPEFEVNLKTPSEKGELVIVPVSLENSTVEKEGEKLTWNWSFGDGNTSREKSPTHTYQFSFFELQDSNELTIRLIVTNGECSETKEEKITIDLSSLIKVDPECMEKGMKVIETDGQVVIELLQKPLFLKEVAFSKTLQSFYKKLDDEKSRTLYFSGRLNGEIFGTITELAAVMEEYLSSQTEDAASARAMSAYLLRLLLALIGCQEGLREDFALQSLLNDFYRHMKIIRSRFPKYFEEGTGPGFEGALLIKYLKQYLAETKIKDIQILSRIQRILEVITS</sequence>
<proteinExistence type="predicted"/>
<dbReference type="CDD" id="cd00146">
    <property type="entry name" value="PKD"/>
    <property type="match status" value="1"/>
</dbReference>
<evidence type="ECO:0000313" key="2">
    <source>
        <dbReference type="EMBL" id="PHN06359.1"/>
    </source>
</evidence>
<feature type="domain" description="PKD" evidence="1">
    <location>
        <begin position="1147"/>
        <end position="1174"/>
    </location>
</feature>
<gene>
    <name evidence="2" type="ORF">CRP01_12375</name>
</gene>
<dbReference type="SUPFAM" id="SSF49299">
    <property type="entry name" value="PKD domain"/>
    <property type="match status" value="1"/>
</dbReference>
<dbReference type="Pfam" id="PF18911">
    <property type="entry name" value="PKD_4"/>
    <property type="match status" value="1"/>
</dbReference>
<dbReference type="Gene3D" id="2.60.40.10">
    <property type="entry name" value="Immunoglobulins"/>
    <property type="match status" value="1"/>
</dbReference>
<dbReference type="EMBL" id="PDUD01000018">
    <property type="protein sequence ID" value="PHN06359.1"/>
    <property type="molecule type" value="Genomic_DNA"/>
</dbReference>
<accession>A0A2D0NDU6</accession>
<dbReference type="Proteomes" id="UP000223913">
    <property type="component" value="Unassembled WGS sequence"/>
</dbReference>
<name>A0A2D0NDU6_FLAN2</name>
<reference evidence="2 3" key="1">
    <citation type="submission" date="2017-10" db="EMBL/GenBank/DDBJ databases">
        <title>The draft genome sequence of Lewinella nigricans NBRC 102662.</title>
        <authorList>
            <person name="Wang K."/>
        </authorList>
    </citation>
    <scope>NUCLEOTIDE SEQUENCE [LARGE SCALE GENOMIC DNA]</scope>
    <source>
        <strain evidence="2 3">NBRC 102662</strain>
    </source>
</reference>
<dbReference type="PROSITE" id="PS50093">
    <property type="entry name" value="PKD"/>
    <property type="match status" value="1"/>
</dbReference>
<dbReference type="InterPro" id="IPR000601">
    <property type="entry name" value="PKD_dom"/>
</dbReference>
<comment type="caution">
    <text evidence="2">The sequence shown here is derived from an EMBL/GenBank/DDBJ whole genome shotgun (WGS) entry which is preliminary data.</text>
</comment>
<evidence type="ECO:0000313" key="3">
    <source>
        <dbReference type="Proteomes" id="UP000223913"/>
    </source>
</evidence>
<protein>
    <recommendedName>
        <fullName evidence="1">PKD domain-containing protein</fullName>
    </recommendedName>
</protein>
<keyword evidence="3" id="KW-1185">Reference proteome</keyword>
<evidence type="ECO:0000259" key="1">
    <source>
        <dbReference type="PROSITE" id="PS50093"/>
    </source>
</evidence>
<dbReference type="InterPro" id="IPR013783">
    <property type="entry name" value="Ig-like_fold"/>
</dbReference>
<organism evidence="2 3">
    <name type="scientific">Flavilitoribacter nigricans (strain ATCC 23147 / DSM 23189 / NBRC 102662 / NCIMB 1420 / SS-2)</name>
    <name type="common">Lewinella nigricans</name>
    <dbReference type="NCBI Taxonomy" id="1122177"/>
    <lineage>
        <taxon>Bacteria</taxon>
        <taxon>Pseudomonadati</taxon>
        <taxon>Bacteroidota</taxon>
        <taxon>Saprospiria</taxon>
        <taxon>Saprospirales</taxon>
        <taxon>Lewinellaceae</taxon>
        <taxon>Flavilitoribacter</taxon>
    </lineage>
</organism>
<dbReference type="InterPro" id="IPR035986">
    <property type="entry name" value="PKD_dom_sf"/>
</dbReference>
<dbReference type="RefSeq" id="WP_099150342.1">
    <property type="nucleotide sequence ID" value="NZ_PDUD01000018.1"/>
</dbReference>
<dbReference type="OrthoDB" id="596204at2"/>